<proteinExistence type="predicted"/>
<keyword evidence="2" id="KW-1185">Reference proteome</keyword>
<reference evidence="1 2" key="1">
    <citation type="journal article" date="2022" name="Hortic Res">
        <title>A haplotype resolved chromosomal level avocado genome allows analysis of novel avocado genes.</title>
        <authorList>
            <person name="Nath O."/>
            <person name="Fletcher S.J."/>
            <person name="Hayward A."/>
            <person name="Shaw L.M."/>
            <person name="Masouleh A.K."/>
            <person name="Furtado A."/>
            <person name="Henry R.J."/>
            <person name="Mitter N."/>
        </authorList>
    </citation>
    <scope>NUCLEOTIDE SEQUENCE [LARGE SCALE GENOMIC DNA]</scope>
    <source>
        <strain evidence="2">cv. Hass</strain>
    </source>
</reference>
<organism evidence="1 2">
    <name type="scientific">Persea americana</name>
    <name type="common">Avocado</name>
    <dbReference type="NCBI Taxonomy" id="3435"/>
    <lineage>
        <taxon>Eukaryota</taxon>
        <taxon>Viridiplantae</taxon>
        <taxon>Streptophyta</taxon>
        <taxon>Embryophyta</taxon>
        <taxon>Tracheophyta</taxon>
        <taxon>Spermatophyta</taxon>
        <taxon>Magnoliopsida</taxon>
        <taxon>Magnoliidae</taxon>
        <taxon>Laurales</taxon>
        <taxon>Lauraceae</taxon>
        <taxon>Persea</taxon>
    </lineage>
</organism>
<dbReference type="EMBL" id="CM056809">
    <property type="protein sequence ID" value="KAJ8647127.1"/>
    <property type="molecule type" value="Genomic_DNA"/>
</dbReference>
<dbReference type="Proteomes" id="UP001234297">
    <property type="component" value="Chromosome 1"/>
</dbReference>
<evidence type="ECO:0000313" key="2">
    <source>
        <dbReference type="Proteomes" id="UP001234297"/>
    </source>
</evidence>
<accession>A0ACC2MN11</accession>
<comment type="caution">
    <text evidence="1">The sequence shown here is derived from an EMBL/GenBank/DDBJ whole genome shotgun (WGS) entry which is preliminary data.</text>
</comment>
<evidence type="ECO:0000313" key="1">
    <source>
        <dbReference type="EMBL" id="KAJ8647127.1"/>
    </source>
</evidence>
<protein>
    <submittedName>
        <fullName evidence="1">Uncharacterized protein</fullName>
    </submittedName>
</protein>
<sequence length="92" mass="9915">MIGGTIIALEGIGGLSIWFDEKMERTRLMLLALLLQHGDIPINWGQKVFFGMPLVVNAAIEEATFSGQLHSCLLDNVHLECNGGSLEASFGG</sequence>
<gene>
    <name evidence="1" type="ORF">MRB53_000150</name>
</gene>
<name>A0ACC2MN11_PERAE</name>